<sequence>MKKPASYVITDQTELRKIKCMERTGISITRELMWWWGVRLATVQQLLDLLEGLQLYRAAQVILDWTSASNTASSEKEELVEPPKQENVSLTPTENKTKGRENELSLLPSPDSSHPGVSAAGALQLSCSSAGDNDRPPQRESPVDPEGSH</sequence>
<dbReference type="Gene3D" id="1.10.533.10">
    <property type="entry name" value="Death Domain, Fas"/>
    <property type="match status" value="1"/>
</dbReference>
<feature type="compositionally biased region" description="Low complexity" evidence="1">
    <location>
        <begin position="104"/>
        <end position="115"/>
    </location>
</feature>
<dbReference type="Pfam" id="PF00531">
    <property type="entry name" value="Death"/>
    <property type="match status" value="1"/>
</dbReference>
<keyword evidence="3" id="KW-0418">Kinase</keyword>
<keyword evidence="3" id="KW-0675">Receptor</keyword>
<keyword evidence="3" id="KW-0808">Transferase</keyword>
<proteinExistence type="predicted"/>
<evidence type="ECO:0000259" key="2">
    <source>
        <dbReference type="Pfam" id="PF00531"/>
    </source>
</evidence>
<accession>A0A2I0T8C5</accession>
<evidence type="ECO:0000256" key="1">
    <source>
        <dbReference type="SAM" id="MobiDB-lite"/>
    </source>
</evidence>
<feature type="compositionally biased region" description="Basic and acidic residues" evidence="1">
    <location>
        <begin position="74"/>
        <end position="84"/>
    </location>
</feature>
<evidence type="ECO:0000313" key="4">
    <source>
        <dbReference type="Proteomes" id="UP000233556"/>
    </source>
</evidence>
<reference evidence="4" key="1">
    <citation type="submission" date="2017-11" db="EMBL/GenBank/DDBJ databases">
        <authorList>
            <person name="Lima N.C."/>
            <person name="Parody-Merino A.M."/>
            <person name="Battley P.F."/>
            <person name="Fidler A.E."/>
            <person name="Prosdocimi F."/>
        </authorList>
    </citation>
    <scope>NUCLEOTIDE SEQUENCE [LARGE SCALE GENOMIC DNA]</scope>
</reference>
<feature type="compositionally biased region" description="Basic and acidic residues" evidence="1">
    <location>
        <begin position="132"/>
        <end position="149"/>
    </location>
</feature>
<dbReference type="FunFam" id="1.10.533.10:FF:000030">
    <property type="entry name" value="Interleukin-1 receptor-associated kinase-like 2"/>
    <property type="match status" value="1"/>
</dbReference>
<reference evidence="4" key="2">
    <citation type="submission" date="2017-12" db="EMBL/GenBank/DDBJ databases">
        <title>Genome sequence of the Bar-tailed Godwit (Limosa lapponica baueri).</title>
        <authorList>
            <person name="Lima N.C.B."/>
            <person name="Parody-Merino A.M."/>
            <person name="Battley P.F."/>
            <person name="Fidler A.E."/>
            <person name="Prosdocimi F."/>
        </authorList>
    </citation>
    <scope>NUCLEOTIDE SEQUENCE [LARGE SCALE GENOMIC DNA]</scope>
</reference>
<dbReference type="Proteomes" id="UP000233556">
    <property type="component" value="Unassembled WGS sequence"/>
</dbReference>
<dbReference type="GO" id="GO:0007165">
    <property type="term" value="P:signal transduction"/>
    <property type="evidence" value="ECO:0007669"/>
    <property type="project" value="InterPro"/>
</dbReference>
<dbReference type="OrthoDB" id="4062651at2759"/>
<dbReference type="AlphaFoldDB" id="A0A2I0T8C5"/>
<organism evidence="3 4">
    <name type="scientific">Limosa lapponica baueri</name>
    <dbReference type="NCBI Taxonomy" id="1758121"/>
    <lineage>
        <taxon>Eukaryota</taxon>
        <taxon>Metazoa</taxon>
        <taxon>Chordata</taxon>
        <taxon>Craniata</taxon>
        <taxon>Vertebrata</taxon>
        <taxon>Euteleostomi</taxon>
        <taxon>Archelosauria</taxon>
        <taxon>Archosauria</taxon>
        <taxon>Dinosauria</taxon>
        <taxon>Saurischia</taxon>
        <taxon>Theropoda</taxon>
        <taxon>Coelurosauria</taxon>
        <taxon>Aves</taxon>
        <taxon>Neognathae</taxon>
        <taxon>Neoaves</taxon>
        <taxon>Charadriiformes</taxon>
        <taxon>Scolopacidae</taxon>
        <taxon>Limosa</taxon>
    </lineage>
</organism>
<dbReference type="SUPFAM" id="SSF47986">
    <property type="entry name" value="DEATH domain"/>
    <property type="match status" value="1"/>
</dbReference>
<name>A0A2I0T8C5_LIMLA</name>
<feature type="domain" description="Death" evidence="2">
    <location>
        <begin position="5"/>
        <end position="65"/>
    </location>
</feature>
<dbReference type="GO" id="GO:0016301">
    <property type="term" value="F:kinase activity"/>
    <property type="evidence" value="ECO:0007669"/>
    <property type="project" value="UniProtKB-KW"/>
</dbReference>
<gene>
    <name evidence="3" type="ORF">llap_19658</name>
</gene>
<protein>
    <submittedName>
        <fullName evidence="3">Interleukin-1 receptor-associated kinase-like 2</fullName>
    </submittedName>
</protein>
<dbReference type="EMBL" id="KZ515596">
    <property type="protein sequence ID" value="PKU30038.1"/>
    <property type="molecule type" value="Genomic_DNA"/>
</dbReference>
<keyword evidence="4" id="KW-1185">Reference proteome</keyword>
<dbReference type="InterPro" id="IPR000488">
    <property type="entry name" value="Death_dom"/>
</dbReference>
<evidence type="ECO:0000313" key="3">
    <source>
        <dbReference type="EMBL" id="PKU30038.1"/>
    </source>
</evidence>
<feature type="region of interest" description="Disordered" evidence="1">
    <location>
        <begin position="71"/>
        <end position="149"/>
    </location>
</feature>
<dbReference type="InterPro" id="IPR011029">
    <property type="entry name" value="DEATH-like_dom_sf"/>
</dbReference>